<sequence>MKHKYKHKWLISSLVVLSATSIVAVAASCTPKSGDSTKQTTPTKPKSNNPVNKSTDQLKNNPTNPNKNTNNKDKSPLNQTNPSNSKKEQDKKDNDLKNKDQKEPLKQQNPNNEMNQKDQADSKDSKKDGMADGSKQDKDSKEQKQDVNPQAKMDNDKDKEKVKDQQKDEMAKPDNGGGSSSGSGTKPGSSSSPKVNQPEKQNMDSQPSPQQPPAASPKPDQMLGDEPRDDDQSGSMTGKDKEKEAKPDQGSGSQKGEVEKQMDEGKMQPQNTPPTNSQTRPQPQGQGQGETQSQPGTKPQTQSPSQPQVMPKEEEIDKSKPLLELNGDNPFISLNPGSNEGKLSIKLSKQDYNGSLENKSIFVKLKRIDGEGEALSIPKKISENSNTINIELDFRPIIDSGKYKLDFASIYDQQMNNRPQPENIVNVVFKQNDKNKTISVSKAMSNRTVPDTEMNKMPVDIKLENTGDKLTLSVKTKDGMPLKDKYLRYGIFGLQKSSKVYTTASETSNELSMVKDGQLVISDLENVKSYRNIYDQIVIKVYGIYDDEQGVKKSMDYRFNYEDNTSTIDLNNNLILFKEIQ</sequence>
<feature type="compositionally biased region" description="Low complexity" evidence="1">
    <location>
        <begin position="182"/>
        <end position="194"/>
    </location>
</feature>
<feature type="compositionally biased region" description="Low complexity" evidence="1">
    <location>
        <begin position="278"/>
        <end position="308"/>
    </location>
</feature>
<name>A0A0C5RPT6_9BACT</name>
<evidence type="ECO:0000313" key="3">
    <source>
        <dbReference type="EMBL" id="AJQ45379.1"/>
    </source>
</evidence>
<proteinExistence type="predicted"/>
<feature type="compositionally biased region" description="Basic and acidic residues" evidence="1">
    <location>
        <begin position="115"/>
        <end position="145"/>
    </location>
</feature>
<feature type="chain" id="PRO_5002190407" evidence="2">
    <location>
        <begin position="27"/>
        <end position="581"/>
    </location>
</feature>
<dbReference type="PROSITE" id="PS51257">
    <property type="entry name" value="PROKAR_LIPOPROTEIN"/>
    <property type="match status" value="1"/>
</dbReference>
<dbReference type="KEGG" id="ude:JM47_02135"/>
<dbReference type="PATRIC" id="fig|42094.4.peg.419"/>
<dbReference type="Proteomes" id="UP000032261">
    <property type="component" value="Chromosome"/>
</dbReference>
<evidence type="ECO:0000256" key="1">
    <source>
        <dbReference type="SAM" id="MobiDB-lite"/>
    </source>
</evidence>
<feature type="compositionally biased region" description="Polar residues" evidence="1">
    <location>
        <begin position="268"/>
        <end position="277"/>
    </location>
</feature>
<keyword evidence="2" id="KW-0732">Signal</keyword>
<evidence type="ECO:0000256" key="2">
    <source>
        <dbReference type="SAM" id="SignalP"/>
    </source>
</evidence>
<dbReference type="HOGENOM" id="CLU_033630_0_0_14"/>
<feature type="compositionally biased region" description="Low complexity" evidence="1">
    <location>
        <begin position="36"/>
        <end position="69"/>
    </location>
</feature>
<feature type="compositionally biased region" description="Basic and acidic residues" evidence="1">
    <location>
        <begin position="85"/>
        <end position="105"/>
    </location>
</feature>
<organism evidence="3 4">
    <name type="scientific">Ureaplasma diversum</name>
    <dbReference type="NCBI Taxonomy" id="42094"/>
    <lineage>
        <taxon>Bacteria</taxon>
        <taxon>Bacillati</taxon>
        <taxon>Mycoplasmatota</taxon>
        <taxon>Mycoplasmoidales</taxon>
        <taxon>Mycoplasmoidaceae</taxon>
        <taxon>Ureaplasma</taxon>
    </lineage>
</organism>
<feature type="compositionally biased region" description="Basic and acidic residues" evidence="1">
    <location>
        <begin position="256"/>
        <end position="266"/>
    </location>
</feature>
<dbReference type="RefSeq" id="WP_208894787.1">
    <property type="nucleotide sequence ID" value="NZ_CP009770.1"/>
</dbReference>
<reference evidence="3 4" key="1">
    <citation type="journal article" date="2015" name="Genome Announc.">
        <title>Genome Sequence of Ureaplasma diversum Strain ATCC 49782.</title>
        <authorList>
            <person name="Marques L.M."/>
            <person name="Guimaraes A.M."/>
            <person name="Martins H.B."/>
            <person name="Rezende I.S."/>
            <person name="Barbosa M.S."/>
            <person name="Campos G.B."/>
            <person name="do Nascimento N.C."/>
            <person name="Dos Santos A.P."/>
            <person name="Amorim A.T."/>
            <person name="Santos V.M."/>
            <person name="Messick J.B."/>
            <person name="Timenetsky J."/>
        </authorList>
    </citation>
    <scope>NUCLEOTIDE SEQUENCE [LARGE SCALE GENOMIC DNA]</scope>
    <source>
        <strain evidence="3 4">ATCC 49782</strain>
    </source>
</reference>
<protein>
    <submittedName>
        <fullName evidence="3">Uncharacterized protein</fullName>
    </submittedName>
</protein>
<feature type="signal peptide" evidence="2">
    <location>
        <begin position="1"/>
        <end position="26"/>
    </location>
</feature>
<dbReference type="STRING" id="42094.JM47_02135"/>
<evidence type="ECO:0000313" key="4">
    <source>
        <dbReference type="Proteomes" id="UP000032261"/>
    </source>
</evidence>
<dbReference type="NCBIfam" id="NF045726">
    <property type="entry name" value="XXplasma_LP"/>
    <property type="match status" value="1"/>
</dbReference>
<dbReference type="AlphaFoldDB" id="A0A0C5RPT6"/>
<dbReference type="InterPro" id="IPR054816">
    <property type="entry name" value="Lipoprotein_mollicutes-type_CS"/>
</dbReference>
<feature type="compositionally biased region" description="Basic and acidic residues" evidence="1">
    <location>
        <begin position="238"/>
        <end position="247"/>
    </location>
</feature>
<accession>A0A0C5RPT6</accession>
<dbReference type="EMBL" id="CP009770">
    <property type="protein sequence ID" value="AJQ45379.1"/>
    <property type="molecule type" value="Genomic_DNA"/>
</dbReference>
<feature type="compositionally biased region" description="Basic and acidic residues" evidence="1">
    <location>
        <begin position="153"/>
        <end position="172"/>
    </location>
</feature>
<feature type="region of interest" description="Disordered" evidence="1">
    <location>
        <begin position="30"/>
        <end position="315"/>
    </location>
</feature>
<gene>
    <name evidence="3" type="ORF">JM47_02135</name>
</gene>